<dbReference type="Proteomes" id="UP001500418">
    <property type="component" value="Unassembled WGS sequence"/>
</dbReference>
<reference evidence="2" key="1">
    <citation type="journal article" date="2019" name="Int. J. Syst. Evol. Microbiol.">
        <title>The Global Catalogue of Microorganisms (GCM) 10K type strain sequencing project: providing services to taxonomists for standard genome sequencing and annotation.</title>
        <authorList>
            <consortium name="The Broad Institute Genomics Platform"/>
            <consortium name="The Broad Institute Genome Sequencing Center for Infectious Disease"/>
            <person name="Wu L."/>
            <person name="Ma J."/>
        </authorList>
    </citation>
    <scope>NUCLEOTIDE SEQUENCE [LARGE SCALE GENOMIC DNA]</scope>
    <source>
        <strain evidence="2">JCM 11444</strain>
    </source>
</reference>
<sequence>MHHLPEAERHTARRAQHDYISEWTHLLLLKQPDLNPVAARIRVHAALSVAHDTARTPHPRRNPAVAAAVRTICTRPLTACRPTGAPSY</sequence>
<evidence type="ECO:0000313" key="2">
    <source>
        <dbReference type="Proteomes" id="UP001500418"/>
    </source>
</evidence>
<gene>
    <name evidence="1" type="ORF">GCM10009575_088840</name>
</gene>
<keyword evidence="2" id="KW-1185">Reference proteome</keyword>
<comment type="caution">
    <text evidence="1">The sequence shown here is derived from an EMBL/GenBank/DDBJ whole genome shotgun (WGS) entry which is preliminary data.</text>
</comment>
<evidence type="ECO:0008006" key="3">
    <source>
        <dbReference type="Google" id="ProtNLM"/>
    </source>
</evidence>
<dbReference type="EMBL" id="BAAAID010000106">
    <property type="protein sequence ID" value="GAA0957814.1"/>
    <property type="molecule type" value="Genomic_DNA"/>
</dbReference>
<accession>A0ABN1RIR4</accession>
<proteinExistence type="predicted"/>
<dbReference type="Gene3D" id="1.10.357.10">
    <property type="entry name" value="Tetracycline Repressor, domain 2"/>
    <property type="match status" value="1"/>
</dbReference>
<protein>
    <recommendedName>
        <fullName evidence="3">Signal transduction histidine kinase subgroup 3 dimerisation and phosphoacceptor domain-containing protein</fullName>
    </recommendedName>
</protein>
<name>A0ABN1RIR4_9ACTN</name>
<organism evidence="1 2">
    <name type="scientific">Streptomyces rhizosphaericus</name>
    <dbReference type="NCBI Taxonomy" id="114699"/>
    <lineage>
        <taxon>Bacteria</taxon>
        <taxon>Bacillati</taxon>
        <taxon>Actinomycetota</taxon>
        <taxon>Actinomycetes</taxon>
        <taxon>Kitasatosporales</taxon>
        <taxon>Streptomycetaceae</taxon>
        <taxon>Streptomyces</taxon>
        <taxon>Streptomyces violaceusniger group</taxon>
    </lineage>
</organism>
<evidence type="ECO:0000313" key="1">
    <source>
        <dbReference type="EMBL" id="GAA0957814.1"/>
    </source>
</evidence>